<feature type="chain" id="PRO_5007491593" evidence="5">
    <location>
        <begin position="28"/>
        <end position="371"/>
    </location>
</feature>
<dbReference type="Pfam" id="PF08239">
    <property type="entry name" value="SH3_3"/>
    <property type="match status" value="3"/>
</dbReference>
<dbReference type="RefSeq" id="WP_068554976.1">
    <property type="nucleotide sequence ID" value="NZ_LOEE01000019.1"/>
</dbReference>
<dbReference type="Pfam" id="PF00877">
    <property type="entry name" value="NLPC_P60"/>
    <property type="match status" value="1"/>
</dbReference>
<dbReference type="SUPFAM" id="SSF54001">
    <property type="entry name" value="Cysteine proteinases"/>
    <property type="match status" value="1"/>
</dbReference>
<feature type="domain" description="NlpC/P60" evidence="7">
    <location>
        <begin position="244"/>
        <end position="371"/>
    </location>
</feature>
<dbReference type="PANTHER" id="PTHR47053">
    <property type="entry name" value="MUREIN DD-ENDOPEPTIDASE MEPH-RELATED"/>
    <property type="match status" value="1"/>
</dbReference>
<dbReference type="OrthoDB" id="9808890at2"/>
<feature type="domain" description="SH3b" evidence="6">
    <location>
        <begin position="99"/>
        <end position="162"/>
    </location>
</feature>
<evidence type="ECO:0000256" key="2">
    <source>
        <dbReference type="ARBA" id="ARBA00022670"/>
    </source>
</evidence>
<keyword evidence="4" id="KW-0788">Thiol protease</keyword>
<evidence type="ECO:0000313" key="8">
    <source>
        <dbReference type="EMBL" id="KXG77085.1"/>
    </source>
</evidence>
<keyword evidence="9" id="KW-1185">Reference proteome</keyword>
<dbReference type="InterPro" id="IPR051202">
    <property type="entry name" value="Peptidase_C40"/>
</dbReference>
<evidence type="ECO:0000256" key="1">
    <source>
        <dbReference type="ARBA" id="ARBA00007074"/>
    </source>
</evidence>
<keyword evidence="3 8" id="KW-0378">Hydrolase</keyword>
<dbReference type="PROSITE" id="PS51781">
    <property type="entry name" value="SH3B"/>
    <property type="match status" value="3"/>
</dbReference>
<dbReference type="AlphaFoldDB" id="A0A140L960"/>
<dbReference type="PROSITE" id="PS51935">
    <property type="entry name" value="NLPC_P60"/>
    <property type="match status" value="1"/>
</dbReference>
<comment type="similarity">
    <text evidence="1">Belongs to the peptidase C40 family.</text>
</comment>
<reference evidence="8 9" key="1">
    <citation type="submission" date="2015-12" db="EMBL/GenBank/DDBJ databases">
        <title>Draft genome sequence of the thermoanaerobe Thermotalea metallivorans, an isolate from the runoff channel of the Great Artesian Basin, Australia.</title>
        <authorList>
            <person name="Patel B.K."/>
        </authorList>
    </citation>
    <scope>NUCLEOTIDE SEQUENCE [LARGE SCALE GENOMIC DNA]</scope>
    <source>
        <strain evidence="8 9">B2-1</strain>
    </source>
</reference>
<comment type="caution">
    <text evidence="8">The sequence shown here is derived from an EMBL/GenBank/DDBJ whole genome shotgun (WGS) entry which is preliminary data.</text>
</comment>
<dbReference type="GO" id="GO:0008234">
    <property type="term" value="F:cysteine-type peptidase activity"/>
    <property type="evidence" value="ECO:0007669"/>
    <property type="project" value="UniProtKB-KW"/>
</dbReference>
<dbReference type="EMBL" id="LOEE01000019">
    <property type="protein sequence ID" value="KXG77085.1"/>
    <property type="molecule type" value="Genomic_DNA"/>
</dbReference>
<dbReference type="PANTHER" id="PTHR47053:SF1">
    <property type="entry name" value="MUREIN DD-ENDOPEPTIDASE MEPH-RELATED"/>
    <property type="match status" value="1"/>
</dbReference>
<dbReference type="InterPro" id="IPR000064">
    <property type="entry name" value="NLP_P60_dom"/>
</dbReference>
<keyword evidence="2" id="KW-0645">Protease</keyword>
<dbReference type="STRING" id="520762.AN619_06130"/>
<dbReference type="SMART" id="SM00287">
    <property type="entry name" value="SH3b"/>
    <property type="match status" value="3"/>
</dbReference>
<gene>
    <name evidence="8" type="primary">pgdS</name>
    <name evidence="8" type="ORF">AN619_06130</name>
</gene>
<proteinExistence type="inferred from homology"/>
<dbReference type="GO" id="GO:0006508">
    <property type="term" value="P:proteolysis"/>
    <property type="evidence" value="ECO:0007669"/>
    <property type="project" value="UniProtKB-KW"/>
</dbReference>
<dbReference type="Gene3D" id="2.30.30.40">
    <property type="entry name" value="SH3 Domains"/>
    <property type="match status" value="3"/>
</dbReference>
<dbReference type="Proteomes" id="UP000070456">
    <property type="component" value="Unassembled WGS sequence"/>
</dbReference>
<evidence type="ECO:0000259" key="7">
    <source>
        <dbReference type="PROSITE" id="PS51935"/>
    </source>
</evidence>
<dbReference type="InterPro" id="IPR038765">
    <property type="entry name" value="Papain-like_cys_pep_sf"/>
</dbReference>
<accession>A0A140L960</accession>
<keyword evidence="5" id="KW-0732">Signal</keyword>
<evidence type="ECO:0000256" key="4">
    <source>
        <dbReference type="ARBA" id="ARBA00022807"/>
    </source>
</evidence>
<sequence>MFKGIRMSMFLLMMLLCVFFMAAISYAEESTKGVTIAKDVNVRSEPNMGASVIDTLSLGEYVQIIDSEDDWYLIQLSNGSKGWVYNDLIVPMEENKDLTKRGIVSGENVNVREHANVNSNIVRTLNKGTEVKIVGEESGWYQILFDNQTKGWMHSDYVQIMPNYSTGKVKGSNVNVRINPALDGDIVTTLGLDSYVSIKSYKDGWYNIITANGQEGWIYQDYVAVVLDGSASLKTEISRSANRLTGVSRVIEFAKNYLGTPYKYGTSGPNSFDCSGFTSFVFKNAGIVISRSSKDQAHDGEKVGKDDLRIGDLVFFDTVGKVDGNITHVGIYIGDGKFIHASSGKNAKKVVISDLNEGYYKDRFVTARRLF</sequence>
<dbReference type="EC" id="3.4.19.-" evidence="8"/>
<dbReference type="Gene3D" id="3.90.1720.10">
    <property type="entry name" value="endopeptidase domain like (from Nostoc punctiforme)"/>
    <property type="match status" value="1"/>
</dbReference>
<evidence type="ECO:0000259" key="6">
    <source>
        <dbReference type="PROSITE" id="PS51781"/>
    </source>
</evidence>
<evidence type="ECO:0000256" key="5">
    <source>
        <dbReference type="SAM" id="SignalP"/>
    </source>
</evidence>
<evidence type="ECO:0000256" key="3">
    <source>
        <dbReference type="ARBA" id="ARBA00022801"/>
    </source>
</evidence>
<dbReference type="InterPro" id="IPR003646">
    <property type="entry name" value="SH3-like_bac-type"/>
</dbReference>
<protein>
    <submittedName>
        <fullName evidence="8">Gamma-DL-glutamyl hydrolase</fullName>
        <ecNumber evidence="8">3.4.19.-</ecNumber>
    </submittedName>
</protein>
<feature type="domain" description="SH3b" evidence="6">
    <location>
        <begin position="164"/>
        <end position="227"/>
    </location>
</feature>
<name>A0A140L960_9FIRM</name>
<evidence type="ECO:0000313" key="9">
    <source>
        <dbReference type="Proteomes" id="UP000070456"/>
    </source>
</evidence>
<feature type="domain" description="SH3b" evidence="6">
    <location>
        <begin position="29"/>
        <end position="93"/>
    </location>
</feature>
<organism evidence="8 9">
    <name type="scientific">Thermotalea metallivorans</name>
    <dbReference type="NCBI Taxonomy" id="520762"/>
    <lineage>
        <taxon>Bacteria</taxon>
        <taxon>Bacillati</taxon>
        <taxon>Bacillota</taxon>
        <taxon>Clostridia</taxon>
        <taxon>Peptostreptococcales</taxon>
        <taxon>Thermotaleaceae</taxon>
        <taxon>Thermotalea</taxon>
    </lineage>
</organism>
<feature type="signal peptide" evidence="5">
    <location>
        <begin position="1"/>
        <end position="27"/>
    </location>
</feature>